<dbReference type="PRINTS" id="PR00344">
    <property type="entry name" value="BCTRLSENSOR"/>
</dbReference>
<proteinExistence type="predicted"/>
<dbReference type="CDD" id="cd00082">
    <property type="entry name" value="HisKA"/>
    <property type="match status" value="1"/>
</dbReference>
<keyword evidence="5" id="KW-0804">Transcription</keyword>
<dbReference type="InterPro" id="IPR001789">
    <property type="entry name" value="Sig_transdc_resp-reg_receiver"/>
</dbReference>
<dbReference type="InterPro" id="IPR011123">
    <property type="entry name" value="Y_Y_Y"/>
</dbReference>
<dbReference type="PROSITE" id="PS50110">
    <property type="entry name" value="RESPONSE_REGULATORY"/>
    <property type="match status" value="1"/>
</dbReference>
<dbReference type="EMBL" id="JACHOC010000015">
    <property type="protein sequence ID" value="MBB4625236.1"/>
    <property type="molecule type" value="Genomic_DNA"/>
</dbReference>
<dbReference type="SUPFAM" id="SSF101898">
    <property type="entry name" value="NHL repeat"/>
    <property type="match status" value="1"/>
</dbReference>
<dbReference type="InterPro" id="IPR003594">
    <property type="entry name" value="HATPase_dom"/>
</dbReference>
<dbReference type="PROSITE" id="PS50109">
    <property type="entry name" value="HIS_KIN"/>
    <property type="match status" value="1"/>
</dbReference>
<dbReference type="Gene3D" id="3.40.50.2300">
    <property type="match status" value="1"/>
</dbReference>
<dbReference type="SMART" id="SM00448">
    <property type="entry name" value="REC"/>
    <property type="match status" value="1"/>
</dbReference>
<dbReference type="InterPro" id="IPR004358">
    <property type="entry name" value="Sig_transdc_His_kin-like_C"/>
</dbReference>
<dbReference type="InterPro" id="IPR011006">
    <property type="entry name" value="CheY-like_superfamily"/>
</dbReference>
<dbReference type="GO" id="GO:0016301">
    <property type="term" value="F:kinase activity"/>
    <property type="evidence" value="ECO:0007669"/>
    <property type="project" value="UniProtKB-KW"/>
</dbReference>
<dbReference type="SUPFAM" id="SSF55874">
    <property type="entry name" value="ATPase domain of HSP90 chaperone/DNA topoisomerase II/histidine kinase"/>
    <property type="match status" value="1"/>
</dbReference>
<evidence type="ECO:0000259" key="9">
    <source>
        <dbReference type="PROSITE" id="PS50110"/>
    </source>
</evidence>
<evidence type="ECO:0000256" key="3">
    <source>
        <dbReference type="ARBA" id="ARBA00022553"/>
    </source>
</evidence>
<name>A0ABR6KUQ9_9BACT</name>
<sequence length="1349" mass="155802">MISFFDIAIGKRTFYCFLFLSALLLIAPSVKGFNLRKINNAENLSSSNIFSFYQDEKGFMWIGTSRGVDIYDGKRIIKYSPRDGEKYFAGSRIEKIEQTGGKVWLQTYHGLYKIDLKTSVTRSFDMFNRIAFLDKDSRGNIFLIQGNNSIYYTLKDQEQFEQKFIPDLAANDIADFFIDDSDRLWIFRKNGDNICFSIQIDEQGNANLFPLPGYKHPVGIVYCANEDNISYFVDNTYTLYEFDTSSRKAFPVYPLKDYLAGKDDITSLLKFHDDYFIGFKTKGLSLLRKGEYGYHFDTLEITGGINCLRKDNYQDMIWVGTSGHGVFTCSEDLYSIRSVHLNDLPLKLRQPVNALFVDKENTLWLGSRGDGILRVFDFQPDKKVEDHRMELISTSNSGLRDNTILSFSSSRQDNLWIGSEHGLSYFNRKKKRIIPVPVLCGNRNVEFISDIYERDSLLWISTLGMGIIQATLEWRNSHPVVTVVKQFTVREDDEFTNRFQYIYPENDSILWCMNKGEGFFRLNIATSTWENVRFDGNTINETNVIQKDYHGNYLVGTNYGLVKYGPDDYKLLNEINKYPTNSIYSILPDTIAGYWLSTNRGLILYNTDQELFRTYDHHDGLSILEFNEGSSFKNENDGTLFFGGTNGFVTIRRNYYDEGQHYMPPVYFRTITIRDRQYPVEEFMSQKGKKTILKLSHDENFFTLSFSATDYLNGNGYSYYYKLDSGEKEWISNGSSDIITFADLHPGNYTLYIKYYNKVLGKESYIYKLNIEVLPPWYASSWARCIYFLLLLVVTGLVTRIWIVYNRKKKADRLQKMEQKHKEEIYESKLQFFTNISHEFCTPLTLIYGPCNRLMDQKNLSEPARKYTSIIKQNAERLNSLIQDLIEFNRIESGYKKPVIIPVDITALANKLVDSFTDMAESHAVRLEKEISLFIQWNSDKDFIVTILLNLLSNAFKYAENEKKVIVRIGTDSNNLYITVSNTGKGIAAKDIPTLFDRYRILQNIEQSDNTSFWSRNGLGLAISYNMVHLLGGTIEVESIPDEWTHFRIKLPYLEASLAGSNEETAVLLPDYNPERTPVWQIPESPIDTSKPTLLVVDDEIEIRWLIFDIFRDDYNVLTAAGPIEASEILKDIHPDLIICDVIMPGTDGLTFSRQVKEDETTAHIPFILLSARQDIEGQTAGLNAGAELYITKPFNVDFLKSSVQRLLERKESLREYFSSPLSSYTLENGKLSHKEHKKFVNDILKIINKNLRNKDLSAQLIAEKMNIGLRTFYRKLEEIEEITLAELINSCRLLKAADLLIKTKLTIDEIVFQSGFTNRSTFYRAFSKKYNCTPTEYRKQQSGTINSQ</sequence>
<dbReference type="InterPro" id="IPR018060">
    <property type="entry name" value="HTH_AraC"/>
</dbReference>
<dbReference type="PANTHER" id="PTHR43547">
    <property type="entry name" value="TWO-COMPONENT HISTIDINE KINASE"/>
    <property type="match status" value="1"/>
</dbReference>
<reference evidence="10 11" key="1">
    <citation type="submission" date="2020-08" db="EMBL/GenBank/DDBJ databases">
        <title>Genomic Encyclopedia of Type Strains, Phase IV (KMG-IV): sequencing the most valuable type-strain genomes for metagenomic binning, comparative biology and taxonomic classification.</title>
        <authorList>
            <person name="Goeker M."/>
        </authorList>
    </citation>
    <scope>NUCLEOTIDE SEQUENCE [LARGE SCALE GENOMIC DNA]</scope>
    <source>
        <strain evidence="10 11">DSM 102983</strain>
    </source>
</reference>
<dbReference type="InterPro" id="IPR036097">
    <property type="entry name" value="HisK_dim/P_sf"/>
</dbReference>
<evidence type="ECO:0000256" key="5">
    <source>
        <dbReference type="ARBA" id="ARBA00023163"/>
    </source>
</evidence>
<dbReference type="InterPro" id="IPR009057">
    <property type="entry name" value="Homeodomain-like_sf"/>
</dbReference>
<dbReference type="Pfam" id="PF07495">
    <property type="entry name" value="Y_Y_Y"/>
    <property type="match status" value="1"/>
</dbReference>
<feature type="modified residue" description="4-aspartylphosphate" evidence="6">
    <location>
        <position position="1141"/>
    </location>
</feature>
<dbReference type="Gene3D" id="1.10.10.60">
    <property type="entry name" value="Homeodomain-like"/>
    <property type="match status" value="1"/>
</dbReference>
<protein>
    <recommendedName>
        <fullName evidence="2">histidine kinase</fullName>
        <ecNumber evidence="2">2.7.13.3</ecNumber>
    </recommendedName>
</protein>
<dbReference type="InterPro" id="IPR003661">
    <property type="entry name" value="HisK_dim/P_dom"/>
</dbReference>
<dbReference type="SUPFAM" id="SSF52172">
    <property type="entry name" value="CheY-like"/>
    <property type="match status" value="1"/>
</dbReference>
<dbReference type="SMART" id="SM00388">
    <property type="entry name" value="HisKA"/>
    <property type="match status" value="1"/>
</dbReference>
<dbReference type="InterPro" id="IPR005467">
    <property type="entry name" value="His_kinase_dom"/>
</dbReference>
<dbReference type="Pfam" id="PF02518">
    <property type="entry name" value="HATPase_c"/>
    <property type="match status" value="1"/>
</dbReference>
<dbReference type="SMART" id="SM00387">
    <property type="entry name" value="HATPase_c"/>
    <property type="match status" value="1"/>
</dbReference>
<dbReference type="Pfam" id="PF00072">
    <property type="entry name" value="Response_reg"/>
    <property type="match status" value="1"/>
</dbReference>
<dbReference type="Pfam" id="PF12833">
    <property type="entry name" value="HTH_18"/>
    <property type="match status" value="1"/>
</dbReference>
<evidence type="ECO:0000256" key="4">
    <source>
        <dbReference type="ARBA" id="ARBA00023015"/>
    </source>
</evidence>
<evidence type="ECO:0000256" key="6">
    <source>
        <dbReference type="PROSITE-ProRule" id="PRU00169"/>
    </source>
</evidence>
<feature type="domain" description="HTH araC/xylS-type" evidence="7">
    <location>
        <begin position="1242"/>
        <end position="1341"/>
    </location>
</feature>
<dbReference type="EC" id="2.7.13.3" evidence="2"/>
<dbReference type="SUPFAM" id="SSF50998">
    <property type="entry name" value="Quinoprotein alcohol dehydrogenase-like"/>
    <property type="match status" value="1"/>
</dbReference>
<dbReference type="PROSITE" id="PS01124">
    <property type="entry name" value="HTH_ARAC_FAMILY_2"/>
    <property type="match status" value="1"/>
</dbReference>
<feature type="domain" description="Response regulatory" evidence="9">
    <location>
        <begin position="1093"/>
        <end position="1208"/>
    </location>
</feature>
<dbReference type="Gene3D" id="2.130.10.10">
    <property type="entry name" value="YVTN repeat-like/Quinoprotein amine dehydrogenase"/>
    <property type="match status" value="3"/>
</dbReference>
<dbReference type="SUPFAM" id="SSF46689">
    <property type="entry name" value="Homeodomain-like"/>
    <property type="match status" value="1"/>
</dbReference>
<dbReference type="SUPFAM" id="SSF47384">
    <property type="entry name" value="Homodimeric domain of signal transducing histidine kinase"/>
    <property type="match status" value="1"/>
</dbReference>
<dbReference type="Pfam" id="PF07494">
    <property type="entry name" value="Reg_prop"/>
    <property type="match status" value="1"/>
</dbReference>
<evidence type="ECO:0000259" key="7">
    <source>
        <dbReference type="PROSITE" id="PS01124"/>
    </source>
</evidence>
<dbReference type="Pfam" id="PF00512">
    <property type="entry name" value="HisKA"/>
    <property type="match status" value="1"/>
</dbReference>
<evidence type="ECO:0000256" key="2">
    <source>
        <dbReference type="ARBA" id="ARBA00012438"/>
    </source>
</evidence>
<accession>A0ABR6KUQ9</accession>
<organism evidence="10 11">
    <name type="scientific">Parabacteroides faecis</name>
    <dbReference type="NCBI Taxonomy" id="1217282"/>
    <lineage>
        <taxon>Bacteria</taxon>
        <taxon>Pseudomonadati</taxon>
        <taxon>Bacteroidota</taxon>
        <taxon>Bacteroidia</taxon>
        <taxon>Bacteroidales</taxon>
        <taxon>Tannerellaceae</taxon>
        <taxon>Parabacteroides</taxon>
    </lineage>
</organism>
<dbReference type="InterPro" id="IPR036890">
    <property type="entry name" value="HATPase_C_sf"/>
</dbReference>
<evidence type="ECO:0000313" key="11">
    <source>
        <dbReference type="Proteomes" id="UP000533637"/>
    </source>
</evidence>
<dbReference type="InterPro" id="IPR011047">
    <property type="entry name" value="Quinoprotein_ADH-like_sf"/>
</dbReference>
<dbReference type="InterPro" id="IPR011110">
    <property type="entry name" value="Reg_prop"/>
</dbReference>
<dbReference type="SMART" id="SM00342">
    <property type="entry name" value="HTH_ARAC"/>
    <property type="match status" value="1"/>
</dbReference>
<keyword evidence="10" id="KW-0808">Transferase</keyword>
<feature type="domain" description="Histidine kinase" evidence="8">
    <location>
        <begin position="835"/>
        <end position="1055"/>
    </location>
</feature>
<dbReference type="InterPro" id="IPR013783">
    <property type="entry name" value="Ig-like_fold"/>
</dbReference>
<dbReference type="Gene3D" id="1.10.287.130">
    <property type="match status" value="1"/>
</dbReference>
<comment type="catalytic activity">
    <reaction evidence="1">
        <text>ATP + protein L-histidine = ADP + protein N-phospho-L-histidine.</text>
        <dbReference type="EC" id="2.7.13.3"/>
    </reaction>
</comment>
<evidence type="ECO:0000313" key="10">
    <source>
        <dbReference type="EMBL" id="MBB4625236.1"/>
    </source>
</evidence>
<keyword evidence="3 6" id="KW-0597">Phosphoprotein</keyword>
<keyword evidence="4" id="KW-0805">Transcription regulation</keyword>
<evidence type="ECO:0000256" key="1">
    <source>
        <dbReference type="ARBA" id="ARBA00000085"/>
    </source>
</evidence>
<dbReference type="PANTHER" id="PTHR43547:SF2">
    <property type="entry name" value="HYBRID SIGNAL TRANSDUCTION HISTIDINE KINASE C"/>
    <property type="match status" value="1"/>
</dbReference>
<dbReference type="Proteomes" id="UP000533637">
    <property type="component" value="Unassembled WGS sequence"/>
</dbReference>
<keyword evidence="11" id="KW-1185">Reference proteome</keyword>
<evidence type="ECO:0000259" key="8">
    <source>
        <dbReference type="PROSITE" id="PS50109"/>
    </source>
</evidence>
<dbReference type="RefSeq" id="WP_183672533.1">
    <property type="nucleotide sequence ID" value="NZ_BMPB01000023.1"/>
</dbReference>
<comment type="caution">
    <text evidence="10">The sequence shown here is derived from an EMBL/GenBank/DDBJ whole genome shotgun (WGS) entry which is preliminary data.</text>
</comment>
<dbReference type="Gene3D" id="3.30.565.10">
    <property type="entry name" value="Histidine kinase-like ATPase, C-terminal domain"/>
    <property type="match status" value="1"/>
</dbReference>
<dbReference type="InterPro" id="IPR015943">
    <property type="entry name" value="WD40/YVTN_repeat-like_dom_sf"/>
</dbReference>
<gene>
    <name evidence="10" type="ORF">GGQ57_005188</name>
</gene>
<keyword evidence="10" id="KW-0418">Kinase</keyword>
<dbReference type="Gene3D" id="2.60.40.10">
    <property type="entry name" value="Immunoglobulins"/>
    <property type="match status" value="1"/>
</dbReference>